<dbReference type="InterPro" id="IPR036733">
    <property type="entry name" value="B_transposit_C_sf"/>
</dbReference>
<dbReference type="Gene3D" id="3.40.50.300">
    <property type="entry name" value="P-loop containing nucleotide triphosphate hydrolases"/>
    <property type="match status" value="1"/>
</dbReference>
<feature type="domain" description="B transposition protein C-terminal" evidence="1">
    <location>
        <begin position="224"/>
        <end position="299"/>
    </location>
</feature>
<dbReference type="GeneID" id="56277093"/>
<dbReference type="Pfam" id="PF09077">
    <property type="entry name" value="Phage-MuB_C"/>
    <property type="match status" value="1"/>
</dbReference>
<evidence type="ECO:0000313" key="3">
    <source>
        <dbReference type="EMBL" id="RYU41309.1"/>
    </source>
</evidence>
<evidence type="ECO:0000313" key="4">
    <source>
        <dbReference type="Proteomes" id="UP000293465"/>
    </source>
</evidence>
<dbReference type="Gene3D" id="1.10.260.40">
    <property type="entry name" value="lambda repressor-like DNA-binding domains"/>
    <property type="match status" value="1"/>
</dbReference>
<gene>
    <name evidence="3" type="ORF">ERW49_18695</name>
</gene>
<organism evidence="3 4">
    <name type="scientific">Aliivibrio finisterrensis</name>
    <dbReference type="NCBI Taxonomy" id="511998"/>
    <lineage>
        <taxon>Bacteria</taxon>
        <taxon>Pseudomonadati</taxon>
        <taxon>Pseudomonadota</taxon>
        <taxon>Gammaproteobacteria</taxon>
        <taxon>Vibrionales</taxon>
        <taxon>Vibrionaceae</taxon>
        <taxon>Aliivibrio</taxon>
    </lineage>
</organism>
<feature type="domain" description="ORC1/DEAH AAA+ ATPase" evidence="2">
    <location>
        <begin position="104"/>
        <end position="202"/>
    </location>
</feature>
<dbReference type="GO" id="GO:0006313">
    <property type="term" value="P:DNA transposition"/>
    <property type="evidence" value="ECO:0007669"/>
    <property type="project" value="InterPro"/>
</dbReference>
<evidence type="ECO:0000259" key="1">
    <source>
        <dbReference type="Pfam" id="PF09077"/>
    </source>
</evidence>
<proteinExistence type="predicted"/>
<dbReference type="SUPFAM" id="SSF52540">
    <property type="entry name" value="P-loop containing nucleoside triphosphate hydrolases"/>
    <property type="match status" value="1"/>
</dbReference>
<sequence length="307" mass="33695">MNQIIEQVKQLQEASGLSNRQLAKQAGFSDGILSGLLKGTYPGNSQKYLDMLQVWISTQSEFKASLKQTLTEPNFIELPTAKRIMNLMSTAQTLSRWSMAYEGSGVGKTVAANEYQRTHSNVWIITASAFCKTSRFVLGELGECLGLRTQGMTVARMSQSIAKELDGAKGLIVIDEAQYLSDDVLNGLRILAEGKAGVMLLGNDMVRTRMSATRSKINMKPVWSRIIHPARIAEASSDDIEAYVTAWGIKDKDMIGYAKKVTPNTNGQLRTLGDVIKLSLSMAHSSGCDVSLIHMKQSFDYLTASIK</sequence>
<dbReference type="InterPro" id="IPR049945">
    <property type="entry name" value="AAA_22"/>
</dbReference>
<dbReference type="PANTHER" id="PTHR35894">
    <property type="entry name" value="GENERAL SECRETION PATHWAY PROTEIN A-RELATED"/>
    <property type="match status" value="1"/>
</dbReference>
<dbReference type="Proteomes" id="UP000293465">
    <property type="component" value="Unassembled WGS sequence"/>
</dbReference>
<accession>A0A4Q5KAE2</accession>
<dbReference type="GO" id="GO:0003677">
    <property type="term" value="F:DNA binding"/>
    <property type="evidence" value="ECO:0007669"/>
    <property type="project" value="InterPro"/>
</dbReference>
<dbReference type="GO" id="GO:0016887">
    <property type="term" value="F:ATP hydrolysis activity"/>
    <property type="evidence" value="ECO:0007669"/>
    <property type="project" value="InterPro"/>
</dbReference>
<dbReference type="InterPro" id="IPR027417">
    <property type="entry name" value="P-loop_NTPase"/>
</dbReference>
<dbReference type="InterPro" id="IPR052026">
    <property type="entry name" value="ExeA_AAA_ATPase_DNA-bind"/>
</dbReference>
<dbReference type="AlphaFoldDB" id="A0A4Q5KAE2"/>
<dbReference type="InterPro" id="IPR010982">
    <property type="entry name" value="Lambda_DNA-bd_dom_sf"/>
</dbReference>
<evidence type="ECO:0008006" key="5">
    <source>
        <dbReference type="Google" id="ProtNLM"/>
    </source>
</evidence>
<dbReference type="Gene3D" id="1.10.1180.10">
    <property type="entry name" value="B transposition protein, C-terminal domain"/>
    <property type="match status" value="1"/>
</dbReference>
<name>A0A4Q5KAE2_9GAMM</name>
<comment type="caution">
    <text evidence="3">The sequence shown here is derived from an EMBL/GenBank/DDBJ whole genome shotgun (WGS) entry which is preliminary data.</text>
</comment>
<dbReference type="OrthoDB" id="8456465at2"/>
<dbReference type="Pfam" id="PF13401">
    <property type="entry name" value="AAA_22"/>
    <property type="match status" value="1"/>
</dbReference>
<reference evidence="3 4" key="1">
    <citation type="submission" date="2019-02" db="EMBL/GenBank/DDBJ databases">
        <title>Genome sequences of Aliivibrio finisterrensis strains from farmed Atlantic salmon.</title>
        <authorList>
            <person name="Bowman J.P."/>
        </authorList>
    </citation>
    <scope>NUCLEOTIDE SEQUENCE [LARGE SCALE GENOMIC DNA]</scope>
    <source>
        <strain evidence="3 4">A32</strain>
    </source>
</reference>
<evidence type="ECO:0000259" key="2">
    <source>
        <dbReference type="Pfam" id="PF13401"/>
    </source>
</evidence>
<dbReference type="SUPFAM" id="SSF47413">
    <property type="entry name" value="lambda repressor-like DNA-binding domains"/>
    <property type="match status" value="1"/>
</dbReference>
<dbReference type="InterPro" id="IPR009084">
    <property type="entry name" value="B_transpositn_C"/>
</dbReference>
<dbReference type="RefSeq" id="WP_130088373.1">
    <property type="nucleotide sequence ID" value="NZ_SEZJ01000030.1"/>
</dbReference>
<protein>
    <recommendedName>
        <fullName evidence="5">AAA family ATPase</fullName>
    </recommendedName>
</protein>
<dbReference type="EMBL" id="SEZJ01000030">
    <property type="protein sequence ID" value="RYU41309.1"/>
    <property type="molecule type" value="Genomic_DNA"/>
</dbReference>
<dbReference type="PANTHER" id="PTHR35894:SF5">
    <property type="entry name" value="MU-LIKE PROPHAGE FLUMU DNA TRANSPOSITION PROTEIN B"/>
    <property type="match status" value="1"/>
</dbReference>